<comment type="caution">
    <text evidence="12">The sequence shown here is derived from an EMBL/GenBank/DDBJ whole genome shotgun (WGS) entry which is preliminary data.</text>
</comment>
<dbReference type="UniPathway" id="UPA00378"/>
<gene>
    <name evidence="12" type="ORF">LEL_01605</name>
</gene>
<dbReference type="Proteomes" id="UP000076881">
    <property type="component" value="Unassembled WGS sequence"/>
</dbReference>
<evidence type="ECO:0000256" key="10">
    <source>
        <dbReference type="SAM" id="MobiDB-lite"/>
    </source>
</evidence>
<feature type="compositionally biased region" description="Low complexity" evidence="10">
    <location>
        <begin position="133"/>
        <end position="156"/>
    </location>
</feature>
<dbReference type="SUPFAM" id="SSF48225">
    <property type="entry name" value="Seven-hairpin glycosidases"/>
    <property type="match status" value="1"/>
</dbReference>
<dbReference type="Pfam" id="PF01532">
    <property type="entry name" value="Glyco_hydro_47"/>
    <property type="match status" value="1"/>
</dbReference>
<keyword evidence="9" id="KW-0326">Glycosidase</keyword>
<feature type="active site" description="Proton donor" evidence="6">
    <location>
        <position position="554"/>
    </location>
</feature>
<dbReference type="GO" id="GO:0005975">
    <property type="term" value="P:carbohydrate metabolic process"/>
    <property type="evidence" value="ECO:0007669"/>
    <property type="project" value="InterPro"/>
</dbReference>
<feature type="region of interest" description="Disordered" evidence="10">
    <location>
        <begin position="39"/>
        <end position="202"/>
    </location>
</feature>
<keyword evidence="13" id="KW-1185">Reference proteome</keyword>
<feature type="compositionally biased region" description="Polar residues" evidence="10">
    <location>
        <begin position="113"/>
        <end position="129"/>
    </location>
</feature>
<dbReference type="InterPro" id="IPR036026">
    <property type="entry name" value="Seven-hairpin_glycosidases"/>
</dbReference>
<evidence type="ECO:0000256" key="6">
    <source>
        <dbReference type="PIRSR" id="PIRSR601382-1"/>
    </source>
</evidence>
<comment type="pathway">
    <text evidence="2">Protein modification; protein glycosylation.</text>
</comment>
<feature type="chain" id="PRO_5007898491" description="alpha-1,2-Mannosidase" evidence="11">
    <location>
        <begin position="27"/>
        <end position="739"/>
    </location>
</feature>
<dbReference type="GO" id="GO:0016020">
    <property type="term" value="C:membrane"/>
    <property type="evidence" value="ECO:0007669"/>
    <property type="project" value="InterPro"/>
</dbReference>
<feature type="active site" description="Proton donor" evidence="6">
    <location>
        <position position="290"/>
    </location>
</feature>
<reference evidence="12 13" key="1">
    <citation type="journal article" date="2016" name="Genome Biol. Evol.">
        <title>Divergent and convergent evolution of fungal pathogenicity.</title>
        <authorList>
            <person name="Shang Y."/>
            <person name="Xiao G."/>
            <person name="Zheng P."/>
            <person name="Cen K."/>
            <person name="Zhan S."/>
            <person name="Wang C."/>
        </authorList>
    </citation>
    <scope>NUCLEOTIDE SEQUENCE [LARGE SCALE GENOMIC DNA]</scope>
    <source>
        <strain evidence="12 13">RCEF 1005</strain>
    </source>
</reference>
<dbReference type="InterPro" id="IPR012341">
    <property type="entry name" value="6hp_glycosidase-like_sf"/>
</dbReference>
<dbReference type="STRING" id="1081108.A0A168KRW7"/>
<feature type="active site" evidence="6">
    <location>
        <position position="436"/>
    </location>
</feature>
<accession>A0A168KRW7</accession>
<dbReference type="PANTHER" id="PTHR11742:SF103">
    <property type="entry name" value="ENDOPLASMIC RETICULUM MANNOSIDASE MNL2-RELATED"/>
    <property type="match status" value="1"/>
</dbReference>
<keyword evidence="11" id="KW-0732">Signal</keyword>
<feature type="compositionally biased region" description="Polar residues" evidence="10">
    <location>
        <begin position="162"/>
        <end position="176"/>
    </location>
</feature>
<keyword evidence="7" id="KW-0106">Calcium</keyword>
<evidence type="ECO:0000313" key="13">
    <source>
        <dbReference type="Proteomes" id="UP000076881"/>
    </source>
</evidence>
<evidence type="ECO:0000313" key="12">
    <source>
        <dbReference type="EMBL" id="OAA82060.1"/>
    </source>
</evidence>
<feature type="signal peptide" evidence="11">
    <location>
        <begin position="1"/>
        <end position="26"/>
    </location>
</feature>
<dbReference type="AlphaFoldDB" id="A0A168KRW7"/>
<evidence type="ECO:0000256" key="9">
    <source>
        <dbReference type="RuleBase" id="RU361193"/>
    </source>
</evidence>
<protein>
    <recommendedName>
        <fullName evidence="9">alpha-1,2-Mannosidase</fullName>
        <ecNumber evidence="9">3.2.1.-</ecNumber>
    </recommendedName>
</protein>
<dbReference type="GO" id="GO:0005783">
    <property type="term" value="C:endoplasmic reticulum"/>
    <property type="evidence" value="ECO:0007669"/>
    <property type="project" value="TreeGrafter"/>
</dbReference>
<name>A0A168KRW7_CORDF</name>
<feature type="active site" evidence="6">
    <location>
        <position position="644"/>
    </location>
</feature>
<dbReference type="EMBL" id="AZHF01000001">
    <property type="protein sequence ID" value="OAA82060.1"/>
    <property type="molecule type" value="Genomic_DNA"/>
</dbReference>
<feature type="binding site" evidence="7">
    <location>
        <position position="730"/>
    </location>
    <ligand>
        <name>Ca(2+)</name>
        <dbReference type="ChEBI" id="CHEBI:29108"/>
    </ligand>
</feature>
<dbReference type="Gene3D" id="1.50.10.10">
    <property type="match status" value="1"/>
</dbReference>
<evidence type="ECO:0000256" key="8">
    <source>
        <dbReference type="PIRSR" id="PIRSR601382-3"/>
    </source>
</evidence>
<evidence type="ECO:0000256" key="7">
    <source>
        <dbReference type="PIRSR" id="PIRSR601382-2"/>
    </source>
</evidence>
<dbReference type="PANTHER" id="PTHR11742">
    <property type="entry name" value="MANNOSYL-OLIGOSACCHARIDE ALPHA-1,2-MANNOSIDASE-RELATED"/>
    <property type="match status" value="1"/>
</dbReference>
<keyword evidence="7" id="KW-0479">Metal-binding</keyword>
<dbReference type="GO" id="GO:0004571">
    <property type="term" value="F:mannosyl-oligosaccharide 1,2-alpha-mannosidase activity"/>
    <property type="evidence" value="ECO:0007669"/>
    <property type="project" value="InterPro"/>
</dbReference>
<feature type="disulfide bond" evidence="8">
    <location>
        <begin position="511"/>
        <end position="540"/>
    </location>
</feature>
<evidence type="ECO:0000256" key="1">
    <source>
        <dbReference type="ARBA" id="ARBA00001913"/>
    </source>
</evidence>
<feature type="compositionally biased region" description="Basic and acidic residues" evidence="10">
    <location>
        <begin position="192"/>
        <end position="202"/>
    </location>
</feature>
<dbReference type="OrthoDB" id="8118055at2759"/>
<keyword evidence="4 9" id="KW-0378">Hydrolase</keyword>
<dbReference type="InterPro" id="IPR050749">
    <property type="entry name" value="Glycosyl_Hydrolase_47"/>
</dbReference>
<dbReference type="EC" id="3.2.1.-" evidence="9"/>
<evidence type="ECO:0000256" key="3">
    <source>
        <dbReference type="ARBA" id="ARBA00007658"/>
    </source>
</evidence>
<evidence type="ECO:0000256" key="11">
    <source>
        <dbReference type="SAM" id="SignalP"/>
    </source>
</evidence>
<organism evidence="12 13">
    <name type="scientific">Akanthomyces lecanii RCEF 1005</name>
    <dbReference type="NCBI Taxonomy" id="1081108"/>
    <lineage>
        <taxon>Eukaryota</taxon>
        <taxon>Fungi</taxon>
        <taxon>Dikarya</taxon>
        <taxon>Ascomycota</taxon>
        <taxon>Pezizomycotina</taxon>
        <taxon>Sordariomycetes</taxon>
        <taxon>Hypocreomycetidae</taxon>
        <taxon>Hypocreales</taxon>
        <taxon>Cordycipitaceae</taxon>
        <taxon>Akanthomyces</taxon>
        <taxon>Cordyceps confragosa</taxon>
    </lineage>
</organism>
<sequence length="739" mass="82178">MARRRYRLFTVAAVILLFMLYHVVQNSWDAKYRTIPALRAPPKTPVHPGLDTTAPQEPQHAGSKSHTQVDLQKHNDGAEKPLTGADSLQHDSKKESPSPQKPQAVTPIESPAPKSSVSRTAADAVTSTKDAAADPTTNTSASSATKPAAASSSSNTRVHWKSFTQNFPVPSESMASVPTGKPKPIPKIQHSFKSEPAEDKTKREARLAKVKAAISKSWNSYRKNAWMHDELRPISGRFKDPFCGWAATLVDSLDTLWIAGLKEEFDDAVKNGVANIDFTFSEKSDIPVFETTIRYLGGLLAAFDVSGGHKGDYPVLLDKAVELAEVLYGVFDTPNRMPVLYYRWQPQYVSQPHKAGSVGIAELATLSMEFTRLAQLTKENKYYDAIDRITNALVKFQADGKAAIPGLFPENLDASGDDLIPASAWGQSFSMGGSQDSAYEYFPKEYLLLGGLEPKYQKLHEGTVNAVDEWLMYRPMINETERDIYFSAKVRTQGKPSSDLSVEYEATHLTCFIGGMYGLGAKIFDRPKDLETAKRLTDGCVWAYNKTPSGLMPEASLMMPCPSLDKCEFDKAKWYASLDSNKAHRDQQVSGWELQYGATAKSGDSSVPERPQSHEEYVEAYIASTGLPTGFDRVLYKSYILRPEAIESVWYMYRITGDSVWMDKGWAMFEATMAATDTELANTAVSDVMVEKPPMDDAMESFWIAETLKYYYMLYAGPDVISLDEWVLNTEAHPFRRPT</sequence>
<dbReference type="InterPro" id="IPR001382">
    <property type="entry name" value="Glyco_hydro_47"/>
</dbReference>
<dbReference type="GO" id="GO:0005509">
    <property type="term" value="F:calcium ion binding"/>
    <property type="evidence" value="ECO:0007669"/>
    <property type="project" value="InterPro"/>
</dbReference>
<evidence type="ECO:0000256" key="5">
    <source>
        <dbReference type="ARBA" id="ARBA00023157"/>
    </source>
</evidence>
<comment type="cofactor">
    <cofactor evidence="1 7">
        <name>Ca(2+)</name>
        <dbReference type="ChEBI" id="CHEBI:29108"/>
    </cofactor>
</comment>
<comment type="similarity">
    <text evidence="3 9">Belongs to the glycosyl hydrolase 47 family.</text>
</comment>
<dbReference type="PRINTS" id="PR00747">
    <property type="entry name" value="GLYHDRLASE47"/>
</dbReference>
<evidence type="ECO:0000256" key="4">
    <source>
        <dbReference type="ARBA" id="ARBA00022801"/>
    </source>
</evidence>
<proteinExistence type="inferred from homology"/>
<dbReference type="GO" id="GO:0036503">
    <property type="term" value="P:ERAD pathway"/>
    <property type="evidence" value="ECO:0007669"/>
    <property type="project" value="UniProtKB-ARBA"/>
</dbReference>
<keyword evidence="5 8" id="KW-1015">Disulfide bond</keyword>
<evidence type="ECO:0000256" key="2">
    <source>
        <dbReference type="ARBA" id="ARBA00004922"/>
    </source>
</evidence>